<proteinExistence type="predicted"/>
<protein>
    <submittedName>
        <fullName evidence="3">Uncharacterized protein</fullName>
    </submittedName>
</protein>
<feature type="signal peptide" evidence="2">
    <location>
        <begin position="1"/>
        <end position="20"/>
    </location>
</feature>
<organism evidence="3 4">
    <name type="scientific">Nannocystis pusilla</name>
    <dbReference type="NCBI Taxonomy" id="889268"/>
    <lineage>
        <taxon>Bacteria</taxon>
        <taxon>Pseudomonadati</taxon>
        <taxon>Myxococcota</taxon>
        <taxon>Polyangia</taxon>
        <taxon>Nannocystales</taxon>
        <taxon>Nannocystaceae</taxon>
        <taxon>Nannocystis</taxon>
    </lineage>
</organism>
<comment type="caution">
    <text evidence="3">The sequence shown here is derived from an EMBL/GenBank/DDBJ whole genome shotgun (WGS) entry which is preliminary data.</text>
</comment>
<sequence length="248" mass="25758">MLALAALVFARLSSAAPSVAAPPVDLTWQAPGECPDGDAVLHMVAGLLRQPTGDDAAGRAVARGLVSRAGATWELRLALRGRGSDYRRTVRAESCQLARAAALLIAIHLDPLAVTRGLPAAAVVPPAPPARPPDLSSGTATSPPPGPSDLSPRTSTPSLPGTAPPADLSPRTSTPSPRRAFPTDILDLRVRHGPRPVPTDILDLRVRPGPRPVPTDILDLRVRRPVLADIPCVATRPLREAGPTAPPA</sequence>
<feature type="chain" id="PRO_5040966866" evidence="2">
    <location>
        <begin position="21"/>
        <end position="248"/>
    </location>
</feature>
<gene>
    <name evidence="3" type="ORF">OV079_05465</name>
</gene>
<feature type="region of interest" description="Disordered" evidence="1">
    <location>
        <begin position="125"/>
        <end position="192"/>
    </location>
</feature>
<name>A0A9X3EJ80_9BACT</name>
<dbReference type="AlphaFoldDB" id="A0A9X3EJ80"/>
<dbReference type="RefSeq" id="WP_267766645.1">
    <property type="nucleotide sequence ID" value="NZ_JAPNKE010000002.1"/>
</dbReference>
<keyword evidence="2" id="KW-0732">Signal</keyword>
<reference evidence="3" key="1">
    <citation type="submission" date="2022-11" db="EMBL/GenBank/DDBJ databases">
        <title>Minimal conservation of predation-associated metabolite biosynthetic gene clusters underscores biosynthetic potential of Myxococcota including descriptions for ten novel species: Archangium lansinium sp. nov., Myxococcus landrumus sp. nov., Nannocystis bai.</title>
        <authorList>
            <person name="Ahearne A."/>
            <person name="Stevens C."/>
            <person name="Phillips K."/>
        </authorList>
    </citation>
    <scope>NUCLEOTIDE SEQUENCE</scope>
    <source>
        <strain evidence="3">Na p29</strain>
    </source>
</reference>
<evidence type="ECO:0000256" key="1">
    <source>
        <dbReference type="SAM" id="MobiDB-lite"/>
    </source>
</evidence>
<evidence type="ECO:0000313" key="4">
    <source>
        <dbReference type="Proteomes" id="UP001150924"/>
    </source>
</evidence>
<keyword evidence="4" id="KW-1185">Reference proteome</keyword>
<evidence type="ECO:0000313" key="3">
    <source>
        <dbReference type="EMBL" id="MCY1005027.1"/>
    </source>
</evidence>
<dbReference type="Proteomes" id="UP001150924">
    <property type="component" value="Unassembled WGS sequence"/>
</dbReference>
<accession>A0A9X3EJ80</accession>
<dbReference type="EMBL" id="JAPNKE010000002">
    <property type="protein sequence ID" value="MCY1005027.1"/>
    <property type="molecule type" value="Genomic_DNA"/>
</dbReference>
<evidence type="ECO:0000256" key="2">
    <source>
        <dbReference type="SAM" id="SignalP"/>
    </source>
</evidence>